<evidence type="ECO:0000313" key="1">
    <source>
        <dbReference type="EMBL" id="KAG6656965.1"/>
    </source>
</evidence>
<keyword evidence="2" id="KW-1185">Reference proteome</keyword>
<comment type="caution">
    <text evidence="1">The sequence shown here is derived from an EMBL/GenBank/DDBJ whole genome shotgun (WGS) entry which is preliminary data.</text>
</comment>
<dbReference type="AlphaFoldDB" id="A0A8T1QRA9"/>
<name>A0A8T1QRA9_CARIL</name>
<protein>
    <submittedName>
        <fullName evidence="1">Uncharacterized protein</fullName>
    </submittedName>
</protein>
<evidence type="ECO:0000313" key="2">
    <source>
        <dbReference type="Proteomes" id="UP000811609"/>
    </source>
</evidence>
<reference evidence="1" key="1">
    <citation type="submission" date="2020-12" db="EMBL/GenBank/DDBJ databases">
        <title>WGS assembly of Carya illinoinensis cv. Pawnee.</title>
        <authorList>
            <person name="Platts A."/>
            <person name="Shu S."/>
            <person name="Wright S."/>
            <person name="Barry K."/>
            <person name="Edger P."/>
            <person name="Pires J.C."/>
            <person name="Schmutz J."/>
        </authorList>
    </citation>
    <scope>NUCLEOTIDE SEQUENCE</scope>
    <source>
        <tissue evidence="1">Leaf</tissue>
    </source>
</reference>
<organism evidence="1 2">
    <name type="scientific">Carya illinoinensis</name>
    <name type="common">Pecan</name>
    <dbReference type="NCBI Taxonomy" id="32201"/>
    <lineage>
        <taxon>Eukaryota</taxon>
        <taxon>Viridiplantae</taxon>
        <taxon>Streptophyta</taxon>
        <taxon>Embryophyta</taxon>
        <taxon>Tracheophyta</taxon>
        <taxon>Spermatophyta</taxon>
        <taxon>Magnoliopsida</taxon>
        <taxon>eudicotyledons</taxon>
        <taxon>Gunneridae</taxon>
        <taxon>Pentapetalae</taxon>
        <taxon>rosids</taxon>
        <taxon>fabids</taxon>
        <taxon>Fagales</taxon>
        <taxon>Juglandaceae</taxon>
        <taxon>Carya</taxon>
    </lineage>
</organism>
<dbReference type="Proteomes" id="UP000811609">
    <property type="component" value="Chromosome 4"/>
</dbReference>
<dbReference type="EMBL" id="CM031812">
    <property type="protein sequence ID" value="KAG6656965.1"/>
    <property type="molecule type" value="Genomic_DNA"/>
</dbReference>
<gene>
    <name evidence="1" type="ORF">CIPAW_04G057800</name>
</gene>
<accession>A0A8T1QRA9</accession>
<sequence length="102" mass="10928">MNQSFSYQAYPLLACPIPIVTPSPPFPVAFVPLYLSPVDSFPSVCCQLISSQIVVRFPGEFAHPDVLKMTLVEADGASGGSPSSRVLAFRGGQYESVSEKGF</sequence>
<proteinExistence type="predicted"/>